<evidence type="ECO:0000256" key="3">
    <source>
        <dbReference type="ARBA" id="ARBA00023125"/>
    </source>
</evidence>
<dbReference type="InterPro" id="IPR000014">
    <property type="entry name" value="PAS"/>
</dbReference>
<keyword evidence="3" id="KW-0238">DNA-binding</keyword>
<dbReference type="PROSITE" id="PS50112">
    <property type="entry name" value="PAS"/>
    <property type="match status" value="1"/>
</dbReference>
<keyword evidence="2" id="KW-0805">Transcription regulation</keyword>
<dbReference type="EMBL" id="JAQQWM010000006">
    <property type="protein sequence ID" value="KAK8059447.1"/>
    <property type="molecule type" value="Genomic_DNA"/>
</dbReference>
<dbReference type="PANTHER" id="PTHR23043">
    <property type="entry name" value="HYPOXIA-INDUCIBLE FACTOR 1 ALPHA"/>
    <property type="match status" value="1"/>
</dbReference>
<feature type="compositionally biased region" description="Acidic residues" evidence="6">
    <location>
        <begin position="227"/>
        <end position="240"/>
    </location>
</feature>
<dbReference type="NCBIfam" id="TIGR00229">
    <property type="entry name" value="sensory_box"/>
    <property type="match status" value="1"/>
</dbReference>
<name>A0ABR1UKL3_9PEZI</name>
<accession>A0ABR1UKL3</accession>
<keyword evidence="4" id="KW-0804">Transcription</keyword>
<feature type="region of interest" description="Disordered" evidence="6">
    <location>
        <begin position="464"/>
        <end position="492"/>
    </location>
</feature>
<dbReference type="PANTHER" id="PTHR23043:SF17">
    <property type="entry name" value="PROTEIN SIMILAR"/>
    <property type="match status" value="1"/>
</dbReference>
<feature type="compositionally biased region" description="Low complexity" evidence="6">
    <location>
        <begin position="286"/>
        <end position="302"/>
    </location>
</feature>
<evidence type="ECO:0000259" key="7">
    <source>
        <dbReference type="PROSITE" id="PS50112"/>
    </source>
</evidence>
<dbReference type="Proteomes" id="UP001446871">
    <property type="component" value="Unassembled WGS sequence"/>
</dbReference>
<evidence type="ECO:0000256" key="6">
    <source>
        <dbReference type="SAM" id="MobiDB-lite"/>
    </source>
</evidence>
<feature type="region of interest" description="Disordered" evidence="6">
    <location>
        <begin position="225"/>
        <end position="343"/>
    </location>
</feature>
<dbReference type="CDD" id="cd00130">
    <property type="entry name" value="PAS"/>
    <property type="match status" value="1"/>
</dbReference>
<evidence type="ECO:0000313" key="8">
    <source>
        <dbReference type="EMBL" id="KAK8059447.1"/>
    </source>
</evidence>
<organism evidence="8 9">
    <name type="scientific">Apiospora saccharicola</name>
    <dbReference type="NCBI Taxonomy" id="335842"/>
    <lineage>
        <taxon>Eukaryota</taxon>
        <taxon>Fungi</taxon>
        <taxon>Dikarya</taxon>
        <taxon>Ascomycota</taxon>
        <taxon>Pezizomycotina</taxon>
        <taxon>Sordariomycetes</taxon>
        <taxon>Xylariomycetidae</taxon>
        <taxon>Amphisphaeriales</taxon>
        <taxon>Apiosporaceae</taxon>
        <taxon>Apiospora</taxon>
    </lineage>
</organism>
<reference evidence="8 9" key="1">
    <citation type="submission" date="2023-01" db="EMBL/GenBank/DDBJ databases">
        <title>Analysis of 21 Apiospora genomes using comparative genomics revels a genus with tremendous synthesis potential of carbohydrate active enzymes and secondary metabolites.</title>
        <authorList>
            <person name="Sorensen T."/>
        </authorList>
    </citation>
    <scope>NUCLEOTIDE SEQUENCE [LARGE SCALE GENOMIC DNA]</scope>
    <source>
        <strain evidence="8 9">CBS 83171</strain>
    </source>
</reference>
<dbReference type="InterPro" id="IPR035965">
    <property type="entry name" value="PAS-like_dom_sf"/>
</dbReference>
<dbReference type="InterPro" id="IPR013655">
    <property type="entry name" value="PAS_fold_3"/>
</dbReference>
<keyword evidence="9" id="KW-1185">Reference proteome</keyword>
<feature type="region of interest" description="Disordered" evidence="6">
    <location>
        <begin position="556"/>
        <end position="619"/>
    </location>
</feature>
<dbReference type="SMART" id="SM00091">
    <property type="entry name" value="PAS"/>
    <property type="match status" value="2"/>
</dbReference>
<feature type="compositionally biased region" description="Low complexity" evidence="6">
    <location>
        <begin position="573"/>
        <end position="587"/>
    </location>
</feature>
<comment type="caution">
    <text evidence="8">The sequence shown here is derived from an EMBL/GenBank/DDBJ whole genome shotgun (WGS) entry which is preliminary data.</text>
</comment>
<dbReference type="Pfam" id="PF08447">
    <property type="entry name" value="PAS_3"/>
    <property type="match status" value="1"/>
</dbReference>
<comment type="subcellular location">
    <subcellularLocation>
        <location evidence="1">Nucleus</location>
    </subcellularLocation>
</comment>
<keyword evidence="5" id="KW-0539">Nucleus</keyword>
<feature type="domain" description="PAS" evidence="7">
    <location>
        <begin position="1"/>
        <end position="63"/>
    </location>
</feature>
<evidence type="ECO:0000256" key="2">
    <source>
        <dbReference type="ARBA" id="ARBA00023015"/>
    </source>
</evidence>
<sequence length="619" mass="68496">MEHTFMTIHNLSSDANILFASDSIADILGYQPHEILGKSCFDYFHPEEVPFARKIHNRGVLLDKAAVLHYLRVQTRDGQWMSCECCFTVVHDVLVACTSIYRRGEKSERRAIEAPQVRRLFSSSPRDPRYHMLEHLSPKFKMPPMEREPRAALILNRFTQTLTVMFATNAVSSILGVSPDQIQGKSFYECIDQNCWADAINCLESAKANDSIAYLRFWYRDPRREEDFDDEGSDSEDSSDSDGGAQLGASQSPMEVDQTPQAEPHIKAESLSPEPSKAEILQSIHSHPSVSSTAGSSSMAESQFHQTHLTAPTPGASEAAGHHRAGNPQAPPEAPPRNANRRRRNEPIPTFELEAVVSCTSDGLVVILRKARPIMPALHPPLMPLEYQNGFFAAPWGARPINPQYPPEQIYQFRPPLLPQYMPVQEHVKQVGGPPTDDLMISIRDVAVFAWALVGINGNLAAHSRGVPRGEAQPPDGIPIWDPNAPKSQYNGPENQAAARWARMDGYPHGAGASSLSAYFSRVSSGVSQAYGGGTSYTQTVGYTSYTHEPAPSWLSSGPMPYAPQSQEPWADAAARYAQQQQQQQPPHHYRPQQPEMPTTQPASSGDGPPPAYSYRWPQ</sequence>
<proteinExistence type="predicted"/>
<evidence type="ECO:0000256" key="4">
    <source>
        <dbReference type="ARBA" id="ARBA00023163"/>
    </source>
</evidence>
<evidence type="ECO:0000256" key="1">
    <source>
        <dbReference type="ARBA" id="ARBA00004123"/>
    </source>
</evidence>
<feature type="compositionally biased region" description="Polar residues" evidence="6">
    <location>
        <begin position="248"/>
        <end position="261"/>
    </location>
</feature>
<gene>
    <name evidence="8" type="ORF">PG996_009377</name>
</gene>
<evidence type="ECO:0000256" key="5">
    <source>
        <dbReference type="ARBA" id="ARBA00023242"/>
    </source>
</evidence>
<evidence type="ECO:0000313" key="9">
    <source>
        <dbReference type="Proteomes" id="UP001446871"/>
    </source>
</evidence>
<dbReference type="SUPFAM" id="SSF55785">
    <property type="entry name" value="PYP-like sensor domain (PAS domain)"/>
    <property type="match status" value="1"/>
</dbReference>
<dbReference type="Gene3D" id="3.30.450.20">
    <property type="entry name" value="PAS domain"/>
    <property type="match status" value="1"/>
</dbReference>
<protein>
    <submittedName>
        <fullName evidence="8">Potassium voltage-dependent transporter</fullName>
    </submittedName>
</protein>